<dbReference type="Gene3D" id="2.120.10.80">
    <property type="entry name" value="Kelch-type beta propeller"/>
    <property type="match status" value="2"/>
</dbReference>
<organism evidence="9 10">
    <name type="scientific">Microtus ochrogaster</name>
    <name type="common">Prairie vole</name>
    <dbReference type="NCBI Taxonomy" id="79684"/>
    <lineage>
        <taxon>Eukaryota</taxon>
        <taxon>Metazoa</taxon>
        <taxon>Chordata</taxon>
        <taxon>Craniata</taxon>
        <taxon>Vertebrata</taxon>
        <taxon>Euteleostomi</taxon>
        <taxon>Mammalia</taxon>
        <taxon>Eutheria</taxon>
        <taxon>Euarchontoglires</taxon>
        <taxon>Glires</taxon>
        <taxon>Rodentia</taxon>
        <taxon>Myomorpha</taxon>
        <taxon>Muroidea</taxon>
        <taxon>Cricetidae</taxon>
        <taxon>Arvicolinae</taxon>
        <taxon>Microtus</taxon>
    </lineage>
</organism>
<dbReference type="Pfam" id="PF24681">
    <property type="entry name" value="Kelch_KLHDC2_KLHL20_DRC7"/>
    <property type="match status" value="1"/>
</dbReference>
<evidence type="ECO:0000256" key="1">
    <source>
        <dbReference type="ARBA" id="ARBA00004906"/>
    </source>
</evidence>
<reference evidence="9" key="1">
    <citation type="submission" date="2020-03" db="EMBL/GenBank/DDBJ databases">
        <title>Studies in the Genomics of Life Span.</title>
        <authorList>
            <person name="Glass D."/>
        </authorList>
    </citation>
    <scope>NUCLEOTIDE SEQUENCE</scope>
    <source>
        <strain evidence="9">LTLLF</strain>
        <tissue evidence="9">Muscle</tissue>
    </source>
</reference>
<comment type="similarity">
    <text evidence="5">Belongs to the KLHDC10 family.</text>
</comment>
<dbReference type="PANTHER" id="PTHR46428:SF1">
    <property type="entry name" value="KELCH DOMAIN-CONTAINING PROTEIN 10"/>
    <property type="match status" value="1"/>
</dbReference>
<gene>
    <name evidence="9" type="ORF">LTLLF_196610</name>
</gene>
<comment type="subunit">
    <text evidence="7">Component of a CRL2 E3 ubiquitin-protein ligase complex, also named ECS (Elongin BC-CUL2/5-SOCS-box protein) complex, composed of CUL2, Elongin BC (ELOB and ELOC), RBX1 and substrate-specific adapter KLHDC10. Interacts (via the 6 Kelch repeats) with PPP5C.</text>
</comment>
<dbReference type="FunFam" id="2.120.10.80:FF:000010">
    <property type="entry name" value="kelch domain-containing protein 10"/>
    <property type="match status" value="1"/>
</dbReference>
<evidence type="ECO:0000256" key="5">
    <source>
        <dbReference type="ARBA" id="ARBA00038487"/>
    </source>
</evidence>
<dbReference type="InterPro" id="IPR006652">
    <property type="entry name" value="Kelch_1"/>
</dbReference>
<evidence type="ECO:0000313" key="10">
    <source>
        <dbReference type="Proteomes" id="UP000710432"/>
    </source>
</evidence>
<evidence type="ECO:0000256" key="7">
    <source>
        <dbReference type="ARBA" id="ARBA00062336"/>
    </source>
</evidence>
<dbReference type="GO" id="GO:0032874">
    <property type="term" value="P:positive regulation of stress-activated MAPK cascade"/>
    <property type="evidence" value="ECO:0007669"/>
    <property type="project" value="TreeGrafter"/>
</dbReference>
<feature type="region of interest" description="Disordered" evidence="8">
    <location>
        <begin position="1"/>
        <end position="40"/>
    </location>
</feature>
<name>A0A8J6FYC3_MICOH</name>
<comment type="pathway">
    <text evidence="1">Protein modification; protein ubiquitination.</text>
</comment>
<dbReference type="InterPro" id="IPR011043">
    <property type="entry name" value="Gal_Oxase/kelch_b-propeller"/>
</dbReference>
<dbReference type="FunFam" id="2.120.10.80:FF:000009">
    <property type="entry name" value="Kelch domain-containing protein 10"/>
    <property type="match status" value="1"/>
</dbReference>
<evidence type="ECO:0000256" key="2">
    <source>
        <dbReference type="ARBA" id="ARBA00022441"/>
    </source>
</evidence>
<protein>
    <recommendedName>
        <fullName evidence="6">Kelch domain-containing protein 10</fullName>
    </recommendedName>
</protein>
<accession>A0A8J6FYC3</accession>
<dbReference type="Proteomes" id="UP000710432">
    <property type="component" value="Unassembled WGS sequence"/>
</dbReference>
<comment type="caution">
    <text evidence="9">The sequence shown here is derived from an EMBL/GenBank/DDBJ whole genome shotgun (WGS) entry which is preliminary data.</text>
</comment>
<dbReference type="EMBL" id="JAATJU010026589">
    <property type="protein sequence ID" value="KAH0501465.1"/>
    <property type="molecule type" value="Genomic_DNA"/>
</dbReference>
<evidence type="ECO:0000256" key="8">
    <source>
        <dbReference type="SAM" id="MobiDB-lite"/>
    </source>
</evidence>
<evidence type="ECO:0000256" key="3">
    <source>
        <dbReference type="ARBA" id="ARBA00022737"/>
    </source>
</evidence>
<feature type="compositionally biased region" description="Gly residues" evidence="8">
    <location>
        <begin position="15"/>
        <end position="36"/>
    </location>
</feature>
<evidence type="ECO:0000256" key="4">
    <source>
        <dbReference type="ARBA" id="ARBA00022786"/>
    </source>
</evidence>
<evidence type="ECO:0000256" key="6">
    <source>
        <dbReference type="ARBA" id="ARBA00041041"/>
    </source>
</evidence>
<keyword evidence="4" id="KW-0833">Ubl conjugation pathway</keyword>
<dbReference type="InterPro" id="IPR015915">
    <property type="entry name" value="Kelch-typ_b-propeller"/>
</dbReference>
<dbReference type="SMART" id="SM00612">
    <property type="entry name" value="Kelch"/>
    <property type="match status" value="1"/>
</dbReference>
<dbReference type="Pfam" id="PF01344">
    <property type="entry name" value="Kelch_1"/>
    <property type="match status" value="1"/>
</dbReference>
<proteinExistence type="inferred from homology"/>
<keyword evidence="3" id="KW-0677">Repeat</keyword>
<dbReference type="PANTHER" id="PTHR46428">
    <property type="entry name" value="KELCH DOMAIN-CONTAINING PROTEIN 10"/>
    <property type="match status" value="1"/>
</dbReference>
<dbReference type="InterPro" id="IPR052125">
    <property type="entry name" value="KLHDC10"/>
</dbReference>
<evidence type="ECO:0000313" key="9">
    <source>
        <dbReference type="EMBL" id="KAH0501465.1"/>
    </source>
</evidence>
<keyword evidence="2" id="KW-0880">Kelch repeat</keyword>
<dbReference type="AlphaFoldDB" id="A0A8J6FYC3"/>
<dbReference type="SUPFAM" id="SSF117281">
    <property type="entry name" value="Kelch motif"/>
    <property type="match status" value="1"/>
</dbReference>
<dbReference type="SUPFAM" id="SSF50965">
    <property type="entry name" value="Galactose oxidase, central domain"/>
    <property type="match status" value="1"/>
</dbReference>
<sequence>MSAAQGWDRNRRRGGGAAGGAGGASGAGAAGGGRGTGQLNRFVQLSGRPHLPGHRPPPARSGHRCVADNTNLYVFGGYNPDYDESGGPDNEDYPLFRELWRYHFATGVWHQMGTDGYMPRELASMSLVLHGNNLLVFGGTGIPFGESNGNDVHVCNVKYKRWALLSCRGKRPSRIYGQAMALINGSLYVFGGTTGYIYSTDLHKLDLNTMVWTQLKPNNLSCDLPEERYRHEIAHDGQRIYILGGGTSWTAYSLNKIHAYNLETNAWEEIATKPHEKIDVFICGGYNGEVILGDIWKLNLQTFQWVKLPATMPEPVYFHCAAVTPAGCMYIHGGVVNIHENKRTGSLFKIWLVVPSLLELAWEKLLAAFPNLANLSRTQLLHLGLTQELIERLK</sequence>